<dbReference type="OrthoDB" id="3786236at2759"/>
<accession>A0A1W2TXN6</accession>
<dbReference type="AlphaFoldDB" id="A0A1W2TXN6"/>
<dbReference type="Pfam" id="PF14273">
    <property type="entry name" value="DUF4360"/>
    <property type="match status" value="1"/>
</dbReference>
<evidence type="ECO:0000256" key="1">
    <source>
        <dbReference type="SAM" id="SignalP"/>
    </source>
</evidence>
<dbReference type="PANTHER" id="PTHR38847:SF1">
    <property type="entry name" value="PSEUDOURIDINE SYNTHASE RSUA_RLUA-LIKE DOMAIN-CONTAINING PROTEIN"/>
    <property type="match status" value="1"/>
</dbReference>
<feature type="signal peptide" evidence="1">
    <location>
        <begin position="1"/>
        <end position="18"/>
    </location>
</feature>
<feature type="chain" id="PRO_5012167512" evidence="1">
    <location>
        <begin position="19"/>
        <end position="215"/>
    </location>
</feature>
<reference evidence="2" key="1">
    <citation type="submission" date="2016-03" db="EMBL/GenBank/DDBJ databases">
        <title>Draft genome sequence of Rosellinia necatrix.</title>
        <authorList>
            <person name="Kanematsu S."/>
        </authorList>
    </citation>
    <scope>NUCLEOTIDE SEQUENCE [LARGE SCALE GENOMIC DNA]</scope>
    <source>
        <strain evidence="2">W97</strain>
    </source>
</reference>
<proteinExistence type="predicted"/>
<sequence length="215" mass="22829">MHLLSVVLVSLLPTLSTAAPQVTSTPPATDAFTPPAVVSVSFSGSGCPQGTTDAPDSSLWENFTFDLPSFKAKIGPSSTVAERTVNCQAHVNLRSSTAGWQFALKDHWSRGYFENNGAGATLTQYLTVYFSQDAADTATAARSIPSSNSTVSKSLDLHTSIPEPALVWSPCGGSSILNVNFRMAFTGAASGAAAYYGPGKSWPVSERWGWTWRRC</sequence>
<dbReference type="PANTHER" id="PTHR38847">
    <property type="match status" value="1"/>
</dbReference>
<dbReference type="Proteomes" id="UP000054516">
    <property type="component" value="Unassembled WGS sequence"/>
</dbReference>
<dbReference type="OMA" id="NTHTANC"/>
<evidence type="ECO:0000313" key="3">
    <source>
        <dbReference type="Proteomes" id="UP000054516"/>
    </source>
</evidence>
<name>A0A1W2TXN6_ROSNE</name>
<dbReference type="EMBL" id="DF977492">
    <property type="protein sequence ID" value="GAP93491.2"/>
    <property type="molecule type" value="Genomic_DNA"/>
</dbReference>
<organism evidence="2">
    <name type="scientific">Rosellinia necatrix</name>
    <name type="common">White root-rot fungus</name>
    <dbReference type="NCBI Taxonomy" id="77044"/>
    <lineage>
        <taxon>Eukaryota</taxon>
        <taxon>Fungi</taxon>
        <taxon>Dikarya</taxon>
        <taxon>Ascomycota</taxon>
        <taxon>Pezizomycotina</taxon>
        <taxon>Sordariomycetes</taxon>
        <taxon>Xylariomycetidae</taxon>
        <taxon>Xylariales</taxon>
        <taxon>Xylariaceae</taxon>
        <taxon>Rosellinia</taxon>
    </lineage>
</organism>
<gene>
    <name evidence="2" type="ORF">SAMD00023353_4700060</name>
</gene>
<evidence type="ECO:0000313" key="2">
    <source>
        <dbReference type="EMBL" id="GAP93491.2"/>
    </source>
</evidence>
<keyword evidence="3" id="KW-1185">Reference proteome</keyword>
<protein>
    <submittedName>
        <fullName evidence="2">Putative secreted protein</fullName>
    </submittedName>
</protein>
<keyword evidence="1" id="KW-0732">Signal</keyword>
<dbReference type="InterPro" id="IPR025649">
    <property type="entry name" value="DUF4360"/>
</dbReference>